<dbReference type="AlphaFoldDB" id="A0A511XFY0"/>
<feature type="active site" evidence="8">
    <location>
        <position position="265"/>
    </location>
</feature>
<evidence type="ECO:0000256" key="7">
    <source>
        <dbReference type="ARBA" id="ARBA00023211"/>
    </source>
</evidence>
<proteinExistence type="inferred from homology"/>
<evidence type="ECO:0000256" key="8">
    <source>
        <dbReference type="HAMAP-Rule" id="MF_00181"/>
    </source>
</evidence>
<feature type="binding site" evidence="8">
    <location>
        <position position="258"/>
    </location>
    <ligand>
        <name>Mn(2+)</name>
        <dbReference type="ChEBI" id="CHEBI:29035"/>
        <label>1</label>
    </ligand>
</feature>
<keyword evidence="5 8" id="KW-0645">Protease</keyword>
<evidence type="ECO:0000313" key="10">
    <source>
        <dbReference type="EMBL" id="GEN61835.1"/>
    </source>
</evidence>
<dbReference type="Gene3D" id="3.40.220.10">
    <property type="entry name" value="Leucine Aminopeptidase, subunit E, domain 1"/>
    <property type="match status" value="1"/>
</dbReference>
<evidence type="ECO:0000256" key="6">
    <source>
        <dbReference type="ARBA" id="ARBA00022801"/>
    </source>
</evidence>
<dbReference type="EC" id="3.4.11.1" evidence="8"/>
<evidence type="ECO:0000256" key="3">
    <source>
        <dbReference type="ARBA" id="ARBA00009528"/>
    </source>
</evidence>
<evidence type="ECO:0000256" key="1">
    <source>
        <dbReference type="ARBA" id="ARBA00000135"/>
    </source>
</evidence>
<feature type="binding site" evidence="8">
    <location>
        <position position="337"/>
    </location>
    <ligand>
        <name>Mn(2+)</name>
        <dbReference type="ChEBI" id="CHEBI:29035"/>
        <label>1</label>
    </ligand>
</feature>
<dbReference type="SUPFAM" id="SSF52949">
    <property type="entry name" value="Macro domain-like"/>
    <property type="match status" value="1"/>
</dbReference>
<evidence type="ECO:0000256" key="5">
    <source>
        <dbReference type="ARBA" id="ARBA00022670"/>
    </source>
</evidence>
<evidence type="ECO:0000259" key="9">
    <source>
        <dbReference type="PROSITE" id="PS00631"/>
    </source>
</evidence>
<feature type="binding site" evidence="8">
    <location>
        <position position="276"/>
    </location>
    <ligand>
        <name>Mn(2+)</name>
        <dbReference type="ChEBI" id="CHEBI:29035"/>
        <label>2</label>
    </ligand>
</feature>
<comment type="catalytic activity">
    <reaction evidence="2 8">
        <text>Release of an N-terminal amino acid, preferentially leucine, but not glutamic or aspartic acids.</text>
        <dbReference type="EC" id="3.4.11.10"/>
    </reaction>
</comment>
<comment type="similarity">
    <text evidence="3 8">Belongs to the peptidase M17 family.</text>
</comment>
<dbReference type="HAMAP" id="MF_00181">
    <property type="entry name" value="Cytosol_peptidase_M17"/>
    <property type="match status" value="1"/>
</dbReference>
<dbReference type="Proteomes" id="UP000321746">
    <property type="component" value="Unassembled WGS sequence"/>
</dbReference>
<dbReference type="GO" id="GO:0005737">
    <property type="term" value="C:cytoplasm"/>
    <property type="evidence" value="ECO:0007669"/>
    <property type="project" value="UniProtKB-SubCell"/>
</dbReference>
<dbReference type="InterPro" id="IPR000819">
    <property type="entry name" value="Peptidase_M17_C"/>
</dbReference>
<dbReference type="PROSITE" id="PS00631">
    <property type="entry name" value="CYTOSOL_AP"/>
    <property type="match status" value="1"/>
</dbReference>
<keyword evidence="6 8" id="KW-0378">Hydrolase</keyword>
<dbReference type="InterPro" id="IPR023042">
    <property type="entry name" value="Peptidase_M17_leu_NH2_pept"/>
</dbReference>
<dbReference type="GO" id="GO:0030145">
    <property type="term" value="F:manganese ion binding"/>
    <property type="evidence" value="ECO:0007669"/>
    <property type="project" value="UniProtKB-UniRule"/>
</dbReference>
<organism evidence="10 11">
    <name type="scientific">Acetobacter oeni</name>
    <dbReference type="NCBI Taxonomy" id="304077"/>
    <lineage>
        <taxon>Bacteria</taxon>
        <taxon>Pseudomonadati</taxon>
        <taxon>Pseudomonadota</taxon>
        <taxon>Alphaproteobacteria</taxon>
        <taxon>Acetobacterales</taxon>
        <taxon>Acetobacteraceae</taxon>
        <taxon>Acetobacter</taxon>
    </lineage>
</organism>
<dbReference type="PRINTS" id="PR00481">
    <property type="entry name" value="LAMNOPPTDASE"/>
</dbReference>
<feature type="binding site" evidence="8">
    <location>
        <position position="253"/>
    </location>
    <ligand>
        <name>Mn(2+)</name>
        <dbReference type="ChEBI" id="CHEBI:29035"/>
        <label>2</label>
    </ligand>
</feature>
<dbReference type="NCBIfam" id="NF002075">
    <property type="entry name" value="PRK00913.2-2"/>
    <property type="match status" value="1"/>
</dbReference>
<accession>A0A511XFY0</accession>
<sequence>MAEISFQDLSLPSGGALALPEFAESERSNLFRAADDATGGAISRAVEAASFTFRSGASCTVLAPGAGLERVVLVGLGKKEDFTEVSAERAGGVAAIAMAMHTQAAISTDGIASAQVPLVALGASLGLYRFDRYHTIHNDDPQKLIGLTILTSAADTAQPAWAGWDAVARGVTLTRDLVTEPANILTPVTFADRTEKLRSLGLTIEVFDRPAMEKLGFGALLGVAQGSSNEPRMVVMRWNGAGDESAPLAFIGKGVTFDSGGISIKPAAGMEDMKWDMGGAGVVTGLMSTLARRQAKVNVVGLIGLVENMVSGNAQRPGDVVRSASGQTIEVLNTDAEGRLVLADVLWYAREIFKPRFMVDLATLTGAVIVALGHEYAGLFSNDDTLAANLDAAGRISGEKLWRMPLSDDYDQFLKSDIADMKNIGGRPGGSITAAQFLQRFVGDTPWAHLDIAGVTWASKAKPGALKGATAFGVRLLDRLVRQYEAK</sequence>
<feature type="binding site" evidence="8">
    <location>
        <position position="337"/>
    </location>
    <ligand>
        <name>Mn(2+)</name>
        <dbReference type="ChEBI" id="CHEBI:29035"/>
        <label>2</label>
    </ligand>
</feature>
<comment type="caution">
    <text evidence="10">The sequence shown here is derived from an EMBL/GenBank/DDBJ whole genome shotgun (WGS) entry which is preliminary data.</text>
</comment>
<dbReference type="InterPro" id="IPR043472">
    <property type="entry name" value="Macro_dom-like"/>
</dbReference>
<dbReference type="Pfam" id="PF02789">
    <property type="entry name" value="Peptidase_M17_N"/>
    <property type="match status" value="1"/>
</dbReference>
<keyword evidence="8" id="KW-0479">Metal-binding</keyword>
<feature type="binding site" evidence="8">
    <location>
        <position position="335"/>
    </location>
    <ligand>
        <name>Mn(2+)</name>
        <dbReference type="ChEBI" id="CHEBI:29035"/>
        <label>1</label>
    </ligand>
</feature>
<dbReference type="PANTHER" id="PTHR11963:SF23">
    <property type="entry name" value="CYTOSOL AMINOPEPTIDASE"/>
    <property type="match status" value="1"/>
</dbReference>
<dbReference type="PANTHER" id="PTHR11963">
    <property type="entry name" value="LEUCINE AMINOPEPTIDASE-RELATED"/>
    <property type="match status" value="1"/>
</dbReference>
<evidence type="ECO:0000256" key="2">
    <source>
        <dbReference type="ARBA" id="ARBA00000967"/>
    </source>
</evidence>
<comment type="cofactor">
    <cofactor evidence="8">
        <name>Mn(2+)</name>
        <dbReference type="ChEBI" id="CHEBI:29035"/>
    </cofactor>
    <text evidence="8">Binds 2 manganese ions per subunit.</text>
</comment>
<keyword evidence="4 8" id="KW-0031">Aminopeptidase</keyword>
<evidence type="ECO:0000256" key="4">
    <source>
        <dbReference type="ARBA" id="ARBA00022438"/>
    </source>
</evidence>
<dbReference type="SUPFAM" id="SSF53187">
    <property type="entry name" value="Zn-dependent exopeptidases"/>
    <property type="match status" value="1"/>
</dbReference>
<feature type="domain" description="Cytosol aminopeptidase" evidence="9">
    <location>
        <begin position="333"/>
        <end position="340"/>
    </location>
</feature>
<dbReference type="RefSeq" id="WP_261765892.1">
    <property type="nucleotide sequence ID" value="NZ_BJYG01000001.1"/>
</dbReference>
<name>A0A511XFY0_9PROT</name>
<keyword evidence="8" id="KW-0963">Cytoplasm</keyword>
<protein>
    <recommendedName>
        <fullName evidence="8">Probable cytosol aminopeptidase</fullName>
        <ecNumber evidence="8">3.4.11.1</ecNumber>
    </recommendedName>
    <alternativeName>
        <fullName evidence="8">Leucine aminopeptidase</fullName>
        <shortName evidence="8">LAP</shortName>
        <ecNumber evidence="8">3.4.11.10</ecNumber>
    </alternativeName>
    <alternativeName>
        <fullName evidence="8">Leucyl aminopeptidase</fullName>
    </alternativeName>
</protein>
<dbReference type="InterPro" id="IPR008283">
    <property type="entry name" value="Peptidase_M17_N"/>
</dbReference>
<dbReference type="NCBIfam" id="NF002077">
    <property type="entry name" value="PRK00913.2-4"/>
    <property type="match status" value="1"/>
</dbReference>
<comment type="subcellular location">
    <subcellularLocation>
        <location evidence="8">Cytoplasm</location>
    </subcellularLocation>
</comment>
<dbReference type="GO" id="GO:0070006">
    <property type="term" value="F:metalloaminopeptidase activity"/>
    <property type="evidence" value="ECO:0007669"/>
    <property type="project" value="InterPro"/>
</dbReference>
<keyword evidence="7 8" id="KW-0464">Manganese</keyword>
<gene>
    <name evidence="8 10" type="primary">pepA</name>
    <name evidence="10" type="ORF">AOE01nite_00590</name>
</gene>
<reference evidence="10 11" key="1">
    <citation type="submission" date="2019-07" db="EMBL/GenBank/DDBJ databases">
        <title>Whole genome shotgun sequence of Acetobacter oeni NBRC 105207.</title>
        <authorList>
            <person name="Hosoyama A."/>
            <person name="Uohara A."/>
            <person name="Ohji S."/>
            <person name="Ichikawa N."/>
        </authorList>
    </citation>
    <scope>NUCLEOTIDE SEQUENCE [LARGE SCALE GENOMIC DNA]</scope>
    <source>
        <strain evidence="10 11">NBRC 105207</strain>
    </source>
</reference>
<dbReference type="Pfam" id="PF00883">
    <property type="entry name" value="Peptidase_M17"/>
    <property type="match status" value="1"/>
</dbReference>
<comment type="catalytic activity">
    <reaction evidence="1 8">
        <text>Release of an N-terminal amino acid, Xaa-|-Yaa-, in which Xaa is preferably Leu, but may be other amino acids including Pro although not Arg or Lys, and Yaa may be Pro. Amino acid amides and methyl esters are also readily hydrolyzed, but rates on arylamides are exceedingly low.</text>
        <dbReference type="EC" id="3.4.11.1"/>
    </reaction>
</comment>
<dbReference type="CDD" id="cd00433">
    <property type="entry name" value="Peptidase_M17"/>
    <property type="match status" value="1"/>
</dbReference>
<dbReference type="GO" id="GO:0006508">
    <property type="term" value="P:proteolysis"/>
    <property type="evidence" value="ECO:0007669"/>
    <property type="project" value="UniProtKB-KW"/>
</dbReference>
<feature type="binding site" evidence="8">
    <location>
        <position position="258"/>
    </location>
    <ligand>
        <name>Mn(2+)</name>
        <dbReference type="ChEBI" id="CHEBI:29035"/>
        <label>2</label>
    </ligand>
</feature>
<keyword evidence="11" id="KW-1185">Reference proteome</keyword>
<dbReference type="InterPro" id="IPR011356">
    <property type="entry name" value="Leucine_aapep/pepB"/>
</dbReference>
<dbReference type="Gene3D" id="3.40.630.10">
    <property type="entry name" value="Zn peptidases"/>
    <property type="match status" value="1"/>
</dbReference>
<feature type="active site" evidence="8">
    <location>
        <position position="339"/>
    </location>
</feature>
<dbReference type="NCBIfam" id="NF002073">
    <property type="entry name" value="PRK00913.1-2"/>
    <property type="match status" value="1"/>
</dbReference>
<evidence type="ECO:0000313" key="11">
    <source>
        <dbReference type="Proteomes" id="UP000321746"/>
    </source>
</evidence>
<dbReference type="EC" id="3.4.11.10" evidence="8"/>
<comment type="function">
    <text evidence="8">Presumably involved in the processing and regular turnover of intracellular proteins. Catalyzes the removal of unsubstituted N-terminal amino acids from various peptides.</text>
</comment>
<dbReference type="EMBL" id="BJYG01000001">
    <property type="protein sequence ID" value="GEN61835.1"/>
    <property type="molecule type" value="Genomic_DNA"/>
</dbReference>
<dbReference type="NCBIfam" id="NF002074">
    <property type="entry name" value="PRK00913.1-4"/>
    <property type="match status" value="1"/>
</dbReference>